<sequence>MSVRTLRRASMDFARLKELADSGSSTINAVYLADEHGDTTHGDAYHWRIRVLPPPESVYHGNTYDILFTLSPQFYPFRPPVVRVLTRILNPMVSNDGAVCEGLLQNDEWKPTTPIADVVVHVVKTIFLDYKSYTILNEAAASIMATSTPEEFKMHVQRTRAADART</sequence>
<gene>
    <name evidence="2" type="ORF">JKF63_01763</name>
</gene>
<organism evidence="2 3">
    <name type="scientific">Porcisia hertigi</name>
    <dbReference type="NCBI Taxonomy" id="2761500"/>
    <lineage>
        <taxon>Eukaryota</taxon>
        <taxon>Discoba</taxon>
        <taxon>Euglenozoa</taxon>
        <taxon>Kinetoplastea</taxon>
        <taxon>Metakinetoplastina</taxon>
        <taxon>Trypanosomatida</taxon>
        <taxon>Trypanosomatidae</taxon>
        <taxon>Leishmaniinae</taxon>
        <taxon>Porcisia</taxon>
    </lineage>
</organism>
<evidence type="ECO:0000259" key="1">
    <source>
        <dbReference type="PROSITE" id="PS50127"/>
    </source>
</evidence>
<dbReference type="SMART" id="SM00212">
    <property type="entry name" value="UBCc"/>
    <property type="match status" value="1"/>
</dbReference>
<comment type="caution">
    <text evidence="2">The sequence shown here is derived from an EMBL/GenBank/DDBJ whole genome shotgun (WGS) entry which is preliminary data.</text>
</comment>
<dbReference type="PANTHER" id="PTHR24068">
    <property type="entry name" value="UBIQUITIN-CONJUGATING ENZYME E2"/>
    <property type="match status" value="1"/>
</dbReference>
<reference evidence="2 3" key="1">
    <citation type="submission" date="2021-02" db="EMBL/GenBank/DDBJ databases">
        <title>Porcisia hertigi Genome sequencing and assembly.</title>
        <authorList>
            <person name="Almutairi H."/>
            <person name="Gatherer D."/>
        </authorList>
    </citation>
    <scope>NUCLEOTIDE SEQUENCE [LARGE SCALE GENOMIC DNA]</scope>
    <source>
        <strain evidence="2 3">C119</strain>
    </source>
</reference>
<dbReference type="Proteomes" id="UP000674318">
    <property type="component" value="Unassembled WGS sequence"/>
</dbReference>
<feature type="domain" description="UBC core" evidence="1">
    <location>
        <begin position="10"/>
        <end position="165"/>
    </location>
</feature>
<dbReference type="EMBL" id="JAFJZO010000034">
    <property type="protein sequence ID" value="KAG5493931.1"/>
    <property type="molecule type" value="Genomic_DNA"/>
</dbReference>
<evidence type="ECO:0000313" key="2">
    <source>
        <dbReference type="EMBL" id="KAG5493931.1"/>
    </source>
</evidence>
<dbReference type="InterPro" id="IPR000608">
    <property type="entry name" value="UBC"/>
</dbReference>
<dbReference type="GeneID" id="94287886"/>
<protein>
    <recommendedName>
        <fullName evidence="1">UBC core domain-containing protein</fullName>
    </recommendedName>
</protein>
<name>A0A836IB73_9TRYP</name>
<dbReference type="RefSeq" id="XP_067753966.1">
    <property type="nucleotide sequence ID" value="XM_067897809.1"/>
</dbReference>
<evidence type="ECO:0000313" key="3">
    <source>
        <dbReference type="Proteomes" id="UP000674318"/>
    </source>
</evidence>
<dbReference type="Pfam" id="PF00179">
    <property type="entry name" value="UQ_con"/>
    <property type="match status" value="1"/>
</dbReference>
<dbReference type="AlphaFoldDB" id="A0A836IB73"/>
<accession>A0A836IB73</accession>
<dbReference type="KEGG" id="phet:94287886"/>
<dbReference type="OrthoDB" id="9978460at2759"/>
<dbReference type="InterPro" id="IPR016135">
    <property type="entry name" value="UBQ-conjugating_enzyme/RWD"/>
</dbReference>
<dbReference type="PROSITE" id="PS50127">
    <property type="entry name" value="UBC_2"/>
    <property type="match status" value="1"/>
</dbReference>
<proteinExistence type="predicted"/>
<dbReference type="SUPFAM" id="SSF54495">
    <property type="entry name" value="UBC-like"/>
    <property type="match status" value="1"/>
</dbReference>
<dbReference type="Gene3D" id="3.10.110.10">
    <property type="entry name" value="Ubiquitin Conjugating Enzyme"/>
    <property type="match status" value="1"/>
</dbReference>
<keyword evidence="3" id="KW-1185">Reference proteome</keyword>